<dbReference type="EMBL" id="JAVDQD010000002">
    <property type="protein sequence ID" value="MDR6238881.1"/>
    <property type="molecule type" value="Genomic_DNA"/>
</dbReference>
<dbReference type="GO" id="GO:0000049">
    <property type="term" value="F:tRNA binding"/>
    <property type="evidence" value="ECO:0007669"/>
    <property type="project" value="UniProtKB-UniRule"/>
</dbReference>
<dbReference type="PROSITE" id="PS50886">
    <property type="entry name" value="TRBD"/>
    <property type="match status" value="1"/>
</dbReference>
<dbReference type="Gene3D" id="2.40.50.140">
    <property type="entry name" value="Nucleic acid-binding proteins"/>
    <property type="match status" value="1"/>
</dbReference>
<dbReference type="InterPro" id="IPR008231">
    <property type="entry name" value="CsaA"/>
</dbReference>
<dbReference type="CDD" id="cd02798">
    <property type="entry name" value="tRNA_bind_CsaA"/>
    <property type="match status" value="1"/>
</dbReference>
<dbReference type="PANTHER" id="PTHR11586:SF37">
    <property type="entry name" value="TRNA-BINDING DOMAIN-CONTAINING PROTEIN"/>
    <property type="match status" value="1"/>
</dbReference>
<dbReference type="NCBIfam" id="TIGR02222">
    <property type="entry name" value="chap_CsaA"/>
    <property type="match status" value="1"/>
</dbReference>
<feature type="domain" description="TRNA-binding" evidence="4">
    <location>
        <begin position="14"/>
        <end position="117"/>
    </location>
</feature>
<dbReference type="InterPro" id="IPR012340">
    <property type="entry name" value="NA-bd_OB-fold"/>
</dbReference>
<evidence type="ECO:0000256" key="3">
    <source>
        <dbReference type="PROSITE-ProRule" id="PRU00209"/>
    </source>
</evidence>
<dbReference type="FunFam" id="2.40.50.140:FF:000165">
    <property type="entry name" value="Chaperone CsaA"/>
    <property type="match status" value="1"/>
</dbReference>
<comment type="caution">
    <text evidence="5">The sequence shown here is derived from an EMBL/GenBank/DDBJ whole genome shotgun (WGS) entry which is preliminary data.</text>
</comment>
<protein>
    <submittedName>
        <fullName evidence="5">tRNA-binding protein</fullName>
    </submittedName>
</protein>
<keyword evidence="1 3" id="KW-0820">tRNA-binding</keyword>
<dbReference type="AlphaFoldDB" id="A0AAE3XJI2"/>
<dbReference type="PANTHER" id="PTHR11586">
    <property type="entry name" value="TRNA-AMINOACYLATION COFACTOR ARC1 FAMILY MEMBER"/>
    <property type="match status" value="1"/>
</dbReference>
<evidence type="ECO:0000313" key="5">
    <source>
        <dbReference type="EMBL" id="MDR6238881.1"/>
    </source>
</evidence>
<evidence type="ECO:0000256" key="2">
    <source>
        <dbReference type="ARBA" id="ARBA00022884"/>
    </source>
</evidence>
<evidence type="ECO:0000256" key="1">
    <source>
        <dbReference type="ARBA" id="ARBA00022555"/>
    </source>
</evidence>
<keyword evidence="2 3" id="KW-0694">RNA-binding</keyword>
<dbReference type="RefSeq" id="WP_309938385.1">
    <property type="nucleotide sequence ID" value="NZ_AP025305.1"/>
</dbReference>
<sequence length="117" mass="12858">MQAEGLENQISWEDFTKVDMRIGTVISAEVFEEARNPSYKLMVDFGELGVKKTSAQVTKLCKTEELVGRQVIAVVNFPPKQIANIMSECLLLAGMEEGEGNALIGPDRKVKNGTRIG</sequence>
<name>A0AAE3XJI2_9BACT</name>
<evidence type="ECO:0000313" key="6">
    <source>
        <dbReference type="Proteomes" id="UP001185092"/>
    </source>
</evidence>
<organism evidence="5 6">
    <name type="scientific">Aureibacter tunicatorum</name>
    <dbReference type="NCBI Taxonomy" id="866807"/>
    <lineage>
        <taxon>Bacteria</taxon>
        <taxon>Pseudomonadati</taxon>
        <taxon>Bacteroidota</taxon>
        <taxon>Cytophagia</taxon>
        <taxon>Cytophagales</taxon>
        <taxon>Persicobacteraceae</taxon>
        <taxon>Aureibacter</taxon>
    </lineage>
</organism>
<dbReference type="SUPFAM" id="SSF50249">
    <property type="entry name" value="Nucleic acid-binding proteins"/>
    <property type="match status" value="1"/>
</dbReference>
<dbReference type="InterPro" id="IPR051270">
    <property type="entry name" value="Tyrosine-tRNA_ligase_regulator"/>
</dbReference>
<dbReference type="NCBIfam" id="NF007494">
    <property type="entry name" value="PRK10089.1-3"/>
    <property type="match status" value="1"/>
</dbReference>
<proteinExistence type="predicted"/>
<gene>
    <name evidence="5" type="ORF">HNQ88_001918</name>
</gene>
<dbReference type="Pfam" id="PF01588">
    <property type="entry name" value="tRNA_bind"/>
    <property type="match status" value="1"/>
</dbReference>
<reference evidence="5" key="1">
    <citation type="submission" date="2023-07" db="EMBL/GenBank/DDBJ databases">
        <title>Genomic Encyclopedia of Type Strains, Phase IV (KMG-IV): sequencing the most valuable type-strain genomes for metagenomic binning, comparative biology and taxonomic classification.</title>
        <authorList>
            <person name="Goeker M."/>
        </authorList>
    </citation>
    <scope>NUCLEOTIDE SEQUENCE</scope>
    <source>
        <strain evidence="5">DSM 26174</strain>
    </source>
</reference>
<accession>A0AAE3XJI2</accession>
<dbReference type="NCBIfam" id="NF007495">
    <property type="entry name" value="PRK10089.1-4"/>
    <property type="match status" value="1"/>
</dbReference>
<dbReference type="Proteomes" id="UP001185092">
    <property type="component" value="Unassembled WGS sequence"/>
</dbReference>
<dbReference type="InterPro" id="IPR002547">
    <property type="entry name" value="tRNA-bd_dom"/>
</dbReference>
<keyword evidence="6" id="KW-1185">Reference proteome</keyword>
<evidence type="ECO:0000259" key="4">
    <source>
        <dbReference type="PROSITE" id="PS50886"/>
    </source>
</evidence>